<keyword evidence="2" id="KW-1185">Reference proteome</keyword>
<dbReference type="AlphaFoldDB" id="A0AA38M4F2"/>
<accession>A0AA38M4F2</accession>
<reference evidence="1" key="1">
    <citation type="journal article" date="2023" name="G3 (Bethesda)">
        <title>Whole genome assemblies of Zophobas morio and Tenebrio molitor.</title>
        <authorList>
            <person name="Kaur S."/>
            <person name="Stinson S.A."/>
            <person name="diCenzo G.C."/>
        </authorList>
    </citation>
    <scope>NUCLEOTIDE SEQUENCE</scope>
    <source>
        <strain evidence="1">QUZm001</strain>
    </source>
</reference>
<comment type="caution">
    <text evidence="1">The sequence shown here is derived from an EMBL/GenBank/DDBJ whole genome shotgun (WGS) entry which is preliminary data.</text>
</comment>
<gene>
    <name evidence="1" type="ORF">Zmor_026340</name>
</gene>
<protein>
    <submittedName>
        <fullName evidence="1">Uncharacterized protein</fullName>
    </submittedName>
</protein>
<proteinExistence type="predicted"/>
<evidence type="ECO:0000313" key="1">
    <source>
        <dbReference type="EMBL" id="KAJ3643640.1"/>
    </source>
</evidence>
<sequence length="81" mass="8517">MDGSTRVAIKGDRTISISFSSTAKLPIDGVVARAEFGASGRGCSPTHESHAILSQAHATQHASITKKRAARRQAVTVANSW</sequence>
<organism evidence="1 2">
    <name type="scientific">Zophobas morio</name>
    <dbReference type="NCBI Taxonomy" id="2755281"/>
    <lineage>
        <taxon>Eukaryota</taxon>
        <taxon>Metazoa</taxon>
        <taxon>Ecdysozoa</taxon>
        <taxon>Arthropoda</taxon>
        <taxon>Hexapoda</taxon>
        <taxon>Insecta</taxon>
        <taxon>Pterygota</taxon>
        <taxon>Neoptera</taxon>
        <taxon>Endopterygota</taxon>
        <taxon>Coleoptera</taxon>
        <taxon>Polyphaga</taxon>
        <taxon>Cucujiformia</taxon>
        <taxon>Tenebrionidae</taxon>
        <taxon>Zophobas</taxon>
    </lineage>
</organism>
<evidence type="ECO:0000313" key="2">
    <source>
        <dbReference type="Proteomes" id="UP001168821"/>
    </source>
</evidence>
<dbReference type="Proteomes" id="UP001168821">
    <property type="component" value="Unassembled WGS sequence"/>
</dbReference>
<name>A0AA38M4F2_9CUCU</name>
<dbReference type="EMBL" id="JALNTZ010000008">
    <property type="protein sequence ID" value="KAJ3643640.1"/>
    <property type="molecule type" value="Genomic_DNA"/>
</dbReference>